<accession>A0A375GQM6</accession>
<organism evidence="2 3">
    <name type="scientific">Cupriavidus taiwanensis</name>
    <dbReference type="NCBI Taxonomy" id="164546"/>
    <lineage>
        <taxon>Bacteria</taxon>
        <taxon>Pseudomonadati</taxon>
        <taxon>Pseudomonadota</taxon>
        <taxon>Betaproteobacteria</taxon>
        <taxon>Burkholderiales</taxon>
        <taxon>Burkholderiaceae</taxon>
        <taxon>Cupriavidus</taxon>
    </lineage>
</organism>
<protein>
    <submittedName>
        <fullName evidence="2">Uncharacterized protein</fullName>
    </submittedName>
</protein>
<proteinExistence type="predicted"/>
<gene>
    <name evidence="2" type="ORF">CT19425_90224</name>
</gene>
<sequence>MRCRFRKSPSARCSPPRSSATSPAASPWARPAPTASRAAQPSSWRGLQAAIQVSWACPCLRRPRYFARPACGSERHRRPTVFRRLSGRLSATEPTTDPVAYPPQIRPLAGPVPATRFTRYD</sequence>
<dbReference type="Proteomes" id="UP000255505">
    <property type="component" value="Chromosome I"/>
</dbReference>
<name>A0A375GQM6_9BURK</name>
<reference evidence="2 3" key="1">
    <citation type="submission" date="2018-01" db="EMBL/GenBank/DDBJ databases">
        <authorList>
            <person name="Gaut B.S."/>
            <person name="Morton B.R."/>
            <person name="Clegg M.T."/>
            <person name="Duvall M.R."/>
        </authorList>
    </citation>
    <scope>NUCLEOTIDE SEQUENCE [LARGE SCALE GENOMIC DNA]</scope>
    <source>
        <strain evidence="2">Cupriavidus taiwanensis LMG 19425</strain>
    </source>
</reference>
<evidence type="ECO:0000313" key="2">
    <source>
        <dbReference type="EMBL" id="SPK73120.1"/>
    </source>
</evidence>
<evidence type="ECO:0000313" key="3">
    <source>
        <dbReference type="Proteomes" id="UP000255505"/>
    </source>
</evidence>
<dbReference type="EMBL" id="LT991976">
    <property type="protein sequence ID" value="SPK73120.1"/>
    <property type="molecule type" value="Genomic_DNA"/>
</dbReference>
<dbReference type="AlphaFoldDB" id="A0A375GQM6"/>
<feature type="region of interest" description="Disordered" evidence="1">
    <location>
        <begin position="1"/>
        <end position="43"/>
    </location>
</feature>
<evidence type="ECO:0000256" key="1">
    <source>
        <dbReference type="SAM" id="MobiDB-lite"/>
    </source>
</evidence>
<feature type="compositionally biased region" description="Low complexity" evidence="1">
    <location>
        <begin position="10"/>
        <end position="43"/>
    </location>
</feature>
<feature type="region of interest" description="Disordered" evidence="1">
    <location>
        <begin position="81"/>
        <end position="121"/>
    </location>
</feature>